<evidence type="ECO:0000256" key="1">
    <source>
        <dbReference type="ARBA" id="ARBA00000213"/>
    </source>
</evidence>
<reference evidence="10 11" key="1">
    <citation type="journal article" date="2018" name="MBio">
        <title>Comparative Genomics Reveals the Core Gene Toolbox for the Fungus-Insect Symbiosis.</title>
        <authorList>
            <person name="Wang Y."/>
            <person name="Stata M."/>
            <person name="Wang W."/>
            <person name="Stajich J.E."/>
            <person name="White M.M."/>
            <person name="Moncalvo J.M."/>
        </authorList>
    </citation>
    <scope>NUCLEOTIDE SEQUENCE [LARGE SCALE GENOMIC DNA]</scope>
    <source>
        <strain evidence="10 11">AUS-126-30</strain>
    </source>
</reference>
<dbReference type="FunFam" id="2.170.11.10:FF:000001">
    <property type="entry name" value="DNA topoisomerase I"/>
    <property type="match status" value="1"/>
</dbReference>
<organism evidence="10 11">
    <name type="scientific">Smittium angustum</name>
    <dbReference type="NCBI Taxonomy" id="133377"/>
    <lineage>
        <taxon>Eukaryota</taxon>
        <taxon>Fungi</taxon>
        <taxon>Fungi incertae sedis</taxon>
        <taxon>Zoopagomycota</taxon>
        <taxon>Kickxellomycotina</taxon>
        <taxon>Harpellomycetes</taxon>
        <taxon>Harpellales</taxon>
        <taxon>Legeriomycetaceae</taxon>
        <taxon>Smittium</taxon>
    </lineage>
</organism>
<dbReference type="InterPro" id="IPR014727">
    <property type="entry name" value="TopoI_cat_a/b-sub_euk"/>
</dbReference>
<feature type="region of interest" description="Disordered" evidence="8">
    <location>
        <begin position="50"/>
        <end position="79"/>
    </location>
</feature>
<dbReference type="InterPro" id="IPR008336">
    <property type="entry name" value="TopoI_DNA-bd_euk"/>
</dbReference>
<evidence type="ECO:0000256" key="6">
    <source>
        <dbReference type="PROSITE-ProRule" id="PRU01382"/>
    </source>
</evidence>
<dbReference type="CDD" id="cd00659">
    <property type="entry name" value="Topo_IB_C"/>
    <property type="match status" value="1"/>
</dbReference>
<feature type="active site" description="O-(3'-phospho-DNA)-tyrosine intermediate" evidence="6">
    <location>
        <position position="786"/>
    </location>
</feature>
<dbReference type="InterPro" id="IPR013500">
    <property type="entry name" value="TopoI_cat_euk"/>
</dbReference>
<comment type="caution">
    <text evidence="10">The sequence shown here is derived from an EMBL/GenBank/DDBJ whole genome shotgun (WGS) entry which is preliminary data.</text>
</comment>
<evidence type="ECO:0000313" key="10">
    <source>
        <dbReference type="EMBL" id="PVZ99956.1"/>
    </source>
</evidence>
<proteinExistence type="inferred from homology"/>
<evidence type="ECO:0000313" key="11">
    <source>
        <dbReference type="Proteomes" id="UP000245591"/>
    </source>
</evidence>
<dbReference type="EMBL" id="MBFU01000371">
    <property type="protein sequence ID" value="PVZ99956.1"/>
    <property type="molecule type" value="Genomic_DNA"/>
</dbReference>
<feature type="compositionally biased region" description="Acidic residues" evidence="8">
    <location>
        <begin position="201"/>
        <end position="211"/>
    </location>
</feature>
<dbReference type="CDD" id="cd00660">
    <property type="entry name" value="Topoisomer_IB_N"/>
    <property type="match status" value="1"/>
</dbReference>
<dbReference type="Gene3D" id="1.10.10.41">
    <property type="entry name" value="Yeast DNA topoisomerase - domain 1"/>
    <property type="match status" value="1"/>
</dbReference>
<dbReference type="PRINTS" id="PR00416">
    <property type="entry name" value="EUTPISMRASEI"/>
</dbReference>
<dbReference type="GO" id="GO:0005694">
    <property type="term" value="C:chromosome"/>
    <property type="evidence" value="ECO:0007669"/>
    <property type="project" value="InterPro"/>
</dbReference>
<evidence type="ECO:0000256" key="8">
    <source>
        <dbReference type="SAM" id="MobiDB-lite"/>
    </source>
</evidence>
<gene>
    <name evidence="10" type="ORF">BB558_004013</name>
</gene>
<dbReference type="PANTHER" id="PTHR10290:SF3">
    <property type="entry name" value="DNA TOPOISOMERASE 1"/>
    <property type="match status" value="1"/>
</dbReference>
<feature type="region of interest" description="Disordered" evidence="8">
    <location>
        <begin position="120"/>
        <end position="144"/>
    </location>
</feature>
<dbReference type="GO" id="GO:0006260">
    <property type="term" value="P:DNA replication"/>
    <property type="evidence" value="ECO:0007669"/>
    <property type="project" value="TreeGrafter"/>
</dbReference>
<dbReference type="EC" id="5.6.2.1" evidence="7"/>
<evidence type="ECO:0000259" key="9">
    <source>
        <dbReference type="SMART" id="SM00435"/>
    </source>
</evidence>
<dbReference type="SUPFAM" id="SSF56741">
    <property type="entry name" value="Eukaryotic DNA topoisomerase I, N-terminal DNA-binding fragment"/>
    <property type="match status" value="1"/>
</dbReference>
<feature type="region of interest" description="Disordered" evidence="8">
    <location>
        <begin position="175"/>
        <end position="214"/>
    </location>
</feature>
<dbReference type="Pfam" id="PF14370">
    <property type="entry name" value="Topo_C_assoc"/>
    <property type="match status" value="1"/>
</dbReference>
<evidence type="ECO:0000256" key="7">
    <source>
        <dbReference type="RuleBase" id="RU365101"/>
    </source>
</evidence>
<feature type="compositionally biased region" description="Polar residues" evidence="8">
    <location>
        <begin position="135"/>
        <end position="144"/>
    </location>
</feature>
<dbReference type="PANTHER" id="PTHR10290">
    <property type="entry name" value="DNA TOPOISOMERASE I"/>
    <property type="match status" value="1"/>
</dbReference>
<comment type="catalytic activity">
    <reaction evidence="1 6 7">
        <text>ATP-independent breakage of single-stranded DNA, followed by passage and rejoining.</text>
        <dbReference type="EC" id="5.6.2.1"/>
    </reaction>
</comment>
<dbReference type="InterPro" id="IPR025834">
    <property type="entry name" value="TopoI_C_dom"/>
</dbReference>
<dbReference type="Proteomes" id="UP000245591">
    <property type="component" value="Unassembled WGS sequence"/>
</dbReference>
<dbReference type="InterPro" id="IPR014711">
    <property type="entry name" value="TopoI_cat_a-hlx-sub_euk"/>
</dbReference>
<dbReference type="FunFam" id="3.90.15.10:FF:000003">
    <property type="entry name" value="DNA topoisomerase I"/>
    <property type="match status" value="1"/>
</dbReference>
<dbReference type="PROSITE" id="PS52038">
    <property type="entry name" value="TOPO_IB_2"/>
    <property type="match status" value="1"/>
</dbReference>
<dbReference type="InterPro" id="IPR001631">
    <property type="entry name" value="TopoI"/>
</dbReference>
<feature type="compositionally biased region" description="Low complexity" evidence="8">
    <location>
        <begin position="180"/>
        <end position="198"/>
    </location>
</feature>
<dbReference type="InterPro" id="IPR036202">
    <property type="entry name" value="TopoI_DNA-bd_euk_N_sf"/>
</dbReference>
<keyword evidence="5 6" id="KW-0413">Isomerase</keyword>
<dbReference type="Pfam" id="PF02919">
    <property type="entry name" value="Topoisom_I_N"/>
    <property type="match status" value="1"/>
</dbReference>
<dbReference type="Gene3D" id="2.170.11.10">
    <property type="entry name" value="DNA Topoisomerase I, domain 2"/>
    <property type="match status" value="1"/>
</dbReference>
<dbReference type="GO" id="GO:0006265">
    <property type="term" value="P:DNA topological change"/>
    <property type="evidence" value="ECO:0007669"/>
    <property type="project" value="UniProtKB-UniRule"/>
</dbReference>
<dbReference type="PROSITE" id="PS00176">
    <property type="entry name" value="TOPO_IB_1"/>
    <property type="match status" value="1"/>
</dbReference>
<keyword evidence="4 6" id="KW-0238">DNA-binding</keyword>
<dbReference type="GO" id="GO:0003677">
    <property type="term" value="F:DNA binding"/>
    <property type="evidence" value="ECO:0007669"/>
    <property type="project" value="UniProtKB-UniRule"/>
</dbReference>
<keyword evidence="11" id="KW-1185">Reference proteome</keyword>
<dbReference type="SMART" id="SM00435">
    <property type="entry name" value="TOPEUc"/>
    <property type="match status" value="1"/>
</dbReference>
<dbReference type="InterPro" id="IPR018521">
    <property type="entry name" value="TopoIB_AS"/>
</dbReference>
<dbReference type="GO" id="GO:0003917">
    <property type="term" value="F:DNA topoisomerase type I (single strand cut, ATP-independent) activity"/>
    <property type="evidence" value="ECO:0007669"/>
    <property type="project" value="UniProtKB-UniRule"/>
</dbReference>
<dbReference type="InterPro" id="IPR013030">
    <property type="entry name" value="DNA_topo_DNA_db_N_dom2"/>
</dbReference>
<dbReference type="AlphaFoldDB" id="A0A2U1J4E9"/>
<sequence length="827" mass="94810">MSTSTKNGHNLTSLQRISENKITSFKDELYTSDSSSDDGAPLAKRKIVLDKIKQEDSSDDEVPLSLRKPNLMSNGISKNKKIKLEEMPLSLRKPNTMSGGVSKDKKIKIEEIPLSLLKPTLMSNGNPKAKKTEPNDISSKPLINQVANGKVKKEETLAQKYERIKLAKKGISVKKSSDLSKPAKTSSKLSKKTSSIKSESMDGDADEEESEEYRWWEDQNQDDTIKWTTLEHQGVLFPPDYVPHGQPILYEGKPVYFEPEIEELVGFFAALLETEHAKNPTFQKNFFNDLMQMIHKSKKKYPIKEFSKCDFRPMYEYFQSVKEKNKSMTKAEKQALKDEKSKIEEKYGYCYLDGRKEKVGNFRIEPPSLFRGRGAHPKTGTFKKRVLAEQITLNIGSEAKVPPPPPGHTWGKIVNDQTVTWLAMWKENVNDSIKYVFLAAGSSIKGQSDMKKFEKARDLKGCVAKIRKDYTRDLSDDVLLVKQRATAMYLIDRLALRAGNEKGDDQADTVGCCSLRFEHVELKPPKTIVFDFLGKDSIRYYNEVEVSLQVYKNMSDLKKLAGQPGNMIFDKITPTDLNKHLSNLMPGLSAKVFRTYNASFTFQKELENTPVNGTIQEKLLAYNRANRQVAILCNHQRAVTKSFGDQMSRMNEKIMTMKYLRQIHLEQLRGIEDDSEKTWRHLFVHDNKKEFDVSFVKSYHLELELDFEISVLKKRKELILGYKNIEEIETHVMSNYVDYPVTKLATGNKIAGLIEKMTVKIKNAETIKVDKDENKTTALGTSKINYIDPRISTAWCKKYDVPLEKIFNKTLKEKFKWALEVDSNWEF</sequence>
<dbReference type="GO" id="GO:0007059">
    <property type="term" value="P:chromosome segregation"/>
    <property type="evidence" value="ECO:0007669"/>
    <property type="project" value="TreeGrafter"/>
</dbReference>
<comment type="similarity">
    <text evidence="2 6 7">Belongs to the type IB topoisomerase family.</text>
</comment>
<dbReference type="InterPro" id="IPR051062">
    <property type="entry name" value="Topoisomerase_IB"/>
</dbReference>
<name>A0A2U1J4E9_SMIAN</name>
<dbReference type="InterPro" id="IPR013499">
    <property type="entry name" value="TopoI_euk"/>
</dbReference>
<dbReference type="Pfam" id="PF01028">
    <property type="entry name" value="Topoisom_I"/>
    <property type="match status" value="1"/>
</dbReference>
<evidence type="ECO:0000256" key="5">
    <source>
        <dbReference type="ARBA" id="ARBA00023235"/>
    </source>
</evidence>
<evidence type="ECO:0000256" key="2">
    <source>
        <dbReference type="ARBA" id="ARBA00006645"/>
    </source>
</evidence>
<dbReference type="Gene3D" id="1.10.132.10">
    <property type="match status" value="1"/>
</dbReference>
<dbReference type="Gene3D" id="3.90.15.10">
    <property type="entry name" value="Topoisomerase I, Chain A, domain 3"/>
    <property type="match status" value="1"/>
</dbReference>
<evidence type="ECO:0000256" key="4">
    <source>
        <dbReference type="ARBA" id="ARBA00023125"/>
    </source>
</evidence>
<dbReference type="SUPFAM" id="SSF56349">
    <property type="entry name" value="DNA breaking-rejoining enzymes"/>
    <property type="match status" value="1"/>
</dbReference>
<protein>
    <recommendedName>
        <fullName evidence="7">DNA topoisomerase I</fullName>
        <ecNumber evidence="7">5.6.2.1</ecNumber>
    </recommendedName>
    <alternativeName>
        <fullName evidence="7">DNA topoisomerase 1</fullName>
    </alternativeName>
</protein>
<dbReference type="GO" id="GO:0005730">
    <property type="term" value="C:nucleolus"/>
    <property type="evidence" value="ECO:0007669"/>
    <property type="project" value="TreeGrafter"/>
</dbReference>
<feature type="domain" description="DNA topoisomerase I eukaryotic-type" evidence="9">
    <location>
        <begin position="369"/>
        <end position="800"/>
    </location>
</feature>
<dbReference type="InterPro" id="IPR013034">
    <property type="entry name" value="DNA_topo_DNA_db_N_dom1"/>
</dbReference>
<evidence type="ECO:0000256" key="3">
    <source>
        <dbReference type="ARBA" id="ARBA00023029"/>
    </source>
</evidence>
<comment type="function">
    <text evidence="7">Releases the supercoiling and torsional tension of DNA introduced during the DNA replication and transcription by transiently cleaving and rejoining one strand of the DNA duplex. Introduces a single-strand break via transesterification at the specific target site 5'-[CT]CCTTp site in duplex DNA. The scissile phosphodiester is attacked by the catalytic tyrosine of the enzyme, resulting in the formation of a DNA-(3'-phosphotyrosyl)-enzyme intermediate and the expulsion of a 5'-OH DNA strand. The free DNA strand then undergoes passage around the unbroken strand thus removing DNA supercoils. Finally, in the religation step, the DNA 5'-OH attacks the covalent intermediate to expel the active-site tyrosine and restore the DNA phosphodiester backbone.</text>
</comment>
<accession>A0A2U1J4E9</accession>
<dbReference type="InterPro" id="IPR011010">
    <property type="entry name" value="DNA_brk_join_enz"/>
</dbReference>
<keyword evidence="3 6" id="KW-0799">Topoisomerase</keyword>